<dbReference type="NCBIfam" id="TIGR01509">
    <property type="entry name" value="HAD-SF-IA-v3"/>
    <property type="match status" value="1"/>
</dbReference>
<dbReference type="SMR" id="A0A221SVS8"/>
<accession>A0A221SVS8</accession>
<dbReference type="Gene3D" id="3.40.50.1000">
    <property type="entry name" value="HAD superfamily/HAD-like"/>
    <property type="match status" value="1"/>
</dbReference>
<dbReference type="GO" id="GO:0016787">
    <property type="term" value="F:hydrolase activity"/>
    <property type="evidence" value="ECO:0007669"/>
    <property type="project" value="UniProtKB-KW"/>
</dbReference>
<evidence type="ECO:0000313" key="3">
    <source>
        <dbReference type="Proteomes" id="UP000259030"/>
    </source>
</evidence>
<proteinExistence type="predicted"/>
<dbReference type="PANTHER" id="PTHR43316">
    <property type="entry name" value="HYDROLASE, HALOACID DELAHOGENASE-RELATED"/>
    <property type="match status" value="1"/>
</dbReference>
<dbReference type="InterPro" id="IPR036412">
    <property type="entry name" value="HAD-like_sf"/>
</dbReference>
<dbReference type="RefSeq" id="WP_027462636.1">
    <property type="nucleotide sequence ID" value="NZ_CP021081.1"/>
</dbReference>
<dbReference type="SUPFAM" id="SSF56784">
    <property type="entry name" value="HAD-like"/>
    <property type="match status" value="1"/>
</dbReference>
<dbReference type="EMBL" id="CP021081">
    <property type="protein sequence ID" value="ASN80754.1"/>
    <property type="molecule type" value="Genomic_DNA"/>
</dbReference>
<organism evidence="2 3">
    <name type="scientific">Deinococcus ficus</name>
    <dbReference type="NCBI Taxonomy" id="317577"/>
    <lineage>
        <taxon>Bacteria</taxon>
        <taxon>Thermotogati</taxon>
        <taxon>Deinococcota</taxon>
        <taxon>Deinococci</taxon>
        <taxon>Deinococcales</taxon>
        <taxon>Deinococcaceae</taxon>
        <taxon>Deinococcus</taxon>
    </lineage>
</organism>
<dbReference type="SFLD" id="SFLDG01129">
    <property type="entry name" value="C1.5:_HAD__Beta-PGM__Phosphata"/>
    <property type="match status" value="1"/>
</dbReference>
<evidence type="ECO:0000313" key="2">
    <source>
        <dbReference type="EMBL" id="ASN80754.1"/>
    </source>
</evidence>
<dbReference type="AlphaFoldDB" id="A0A221SVS8"/>
<name>A0A221SVS8_9DEIO</name>
<dbReference type="PANTHER" id="PTHR43316:SF3">
    <property type="entry name" value="HALOACID DEHALOGENASE, TYPE II (AFU_ORTHOLOGUE AFUA_2G07750)-RELATED"/>
    <property type="match status" value="1"/>
</dbReference>
<dbReference type="Pfam" id="PF00702">
    <property type="entry name" value="Hydrolase"/>
    <property type="match status" value="1"/>
</dbReference>
<dbReference type="KEGG" id="dfc:DFI_06845"/>
<dbReference type="InterPro" id="IPR051540">
    <property type="entry name" value="S-2-haloacid_dehalogenase"/>
</dbReference>
<evidence type="ECO:0000256" key="1">
    <source>
        <dbReference type="ARBA" id="ARBA00022801"/>
    </source>
</evidence>
<keyword evidence="3" id="KW-1185">Reference proteome</keyword>
<dbReference type="CDD" id="cd02603">
    <property type="entry name" value="HAD_sEH-N_like"/>
    <property type="match status" value="1"/>
</dbReference>
<reference evidence="2 3" key="1">
    <citation type="submission" date="2017-05" db="EMBL/GenBank/DDBJ databases">
        <title>The complete genome sequence of Deinococcus ficus isolated from the rhizosphere of the Ficus religiosa L. in Taiwan.</title>
        <authorList>
            <person name="Wu K.-M."/>
            <person name="Liao T.-L."/>
            <person name="Liu Y.-M."/>
            <person name="Young C.-C."/>
            <person name="Tsai S.-F."/>
        </authorList>
    </citation>
    <scope>NUCLEOTIDE SEQUENCE [LARGE SCALE GENOMIC DNA]</scope>
    <source>
        <strain evidence="2 3">CC-FR2-10</strain>
    </source>
</reference>
<gene>
    <name evidence="2" type="ORF">DFI_06845</name>
</gene>
<keyword evidence="1" id="KW-0378">Hydrolase</keyword>
<evidence type="ECO:0008006" key="4">
    <source>
        <dbReference type="Google" id="ProtNLM"/>
    </source>
</evidence>
<dbReference type="STRING" id="317577.GCA_000419625_02546"/>
<protein>
    <recommendedName>
        <fullName evidence="4">Hydrolase</fullName>
    </recommendedName>
</protein>
<sequence>MTSRWQAVLFDRDDTLCTTDPGVYTQAGHWAAERFGLDPKHTARRMITHWQAEAPHWHAIRTPDEEAAYWATYARGLAGQLGLTHAEGEAFLSEYPYEAFLTPVPHVAEVLRGVRARGLRVGVLSNTFPSIDRTLRRTGLADLVDVPLATCTLGVHKPDPRAFTLAAEALGLPPAAILFLDDLPENVDAARRVGMAAERVNVHHAEPGVVHDLRDVLTLIDRNLAAAREVAAC</sequence>
<dbReference type="SFLD" id="SFLDS00003">
    <property type="entry name" value="Haloacid_Dehalogenase"/>
    <property type="match status" value="1"/>
</dbReference>
<dbReference type="Proteomes" id="UP000259030">
    <property type="component" value="Chromosome"/>
</dbReference>
<dbReference type="InterPro" id="IPR006439">
    <property type="entry name" value="HAD-SF_hydro_IA"/>
</dbReference>
<dbReference type="InterPro" id="IPR023214">
    <property type="entry name" value="HAD_sf"/>
</dbReference>